<evidence type="ECO:0000259" key="1">
    <source>
        <dbReference type="Pfam" id="PF13470"/>
    </source>
</evidence>
<name>A0A7C9F498_9BACT</name>
<dbReference type="RefSeq" id="WP_152761364.1">
    <property type="nucleotide sequence ID" value="NZ_WHLY01000002.1"/>
</dbReference>
<proteinExistence type="predicted"/>
<dbReference type="EMBL" id="WHLY01000002">
    <property type="protein sequence ID" value="MPR34825.1"/>
    <property type="molecule type" value="Genomic_DNA"/>
</dbReference>
<dbReference type="Pfam" id="PF13470">
    <property type="entry name" value="PIN_3"/>
    <property type="match status" value="1"/>
</dbReference>
<sequence length="142" mass="16582">MSKLRLVLDTNVFMVSLAPQYKYHWIYQSLLAGRFELAISNDILSEYAEQIVLRYGLDRTDATLDYLLFLPNIIQINPSFFWQLITNDRDDNKFIDCYLAGQSDHIISNDRHFRGLTTDGFPPVSVLTYEEFELQYKALLTS</sequence>
<accession>A0A7C9F498</accession>
<dbReference type="NCBIfam" id="TIGR00305">
    <property type="entry name" value="putative toxin-antitoxin system toxin component, PIN family"/>
    <property type="match status" value="1"/>
</dbReference>
<gene>
    <name evidence="2" type="ORF">GBK04_16055</name>
</gene>
<organism evidence="2 3">
    <name type="scientific">Salmonirosea aquatica</name>
    <dbReference type="NCBI Taxonomy" id="2654236"/>
    <lineage>
        <taxon>Bacteria</taxon>
        <taxon>Pseudomonadati</taxon>
        <taxon>Bacteroidota</taxon>
        <taxon>Cytophagia</taxon>
        <taxon>Cytophagales</taxon>
        <taxon>Spirosomataceae</taxon>
        <taxon>Salmonirosea</taxon>
    </lineage>
</organism>
<dbReference type="InterPro" id="IPR029060">
    <property type="entry name" value="PIN-like_dom_sf"/>
</dbReference>
<dbReference type="Proteomes" id="UP000479293">
    <property type="component" value="Unassembled WGS sequence"/>
</dbReference>
<feature type="domain" description="PIN" evidence="1">
    <location>
        <begin position="5"/>
        <end position="112"/>
    </location>
</feature>
<reference evidence="2 3" key="1">
    <citation type="submission" date="2019-10" db="EMBL/GenBank/DDBJ databases">
        <title>Draft Genome Sequence of Cytophagaceae sp. SJW1-29.</title>
        <authorList>
            <person name="Choi A."/>
        </authorList>
    </citation>
    <scope>NUCLEOTIDE SEQUENCE [LARGE SCALE GENOMIC DNA]</scope>
    <source>
        <strain evidence="2 3">SJW1-29</strain>
    </source>
</reference>
<dbReference type="InterPro" id="IPR002716">
    <property type="entry name" value="PIN_dom"/>
</dbReference>
<comment type="caution">
    <text evidence="2">The sequence shown here is derived from an EMBL/GenBank/DDBJ whole genome shotgun (WGS) entry which is preliminary data.</text>
</comment>
<dbReference type="PANTHER" id="PTHR34610:SF3">
    <property type="entry name" value="SSL7007 PROTEIN"/>
    <property type="match status" value="1"/>
</dbReference>
<keyword evidence="3" id="KW-1185">Reference proteome</keyword>
<dbReference type="SUPFAM" id="SSF88723">
    <property type="entry name" value="PIN domain-like"/>
    <property type="match status" value="1"/>
</dbReference>
<protein>
    <submittedName>
        <fullName evidence="2">Putative toxin-antitoxin system toxin component, PIN family</fullName>
    </submittedName>
</protein>
<evidence type="ECO:0000313" key="3">
    <source>
        <dbReference type="Proteomes" id="UP000479293"/>
    </source>
</evidence>
<dbReference type="InterPro" id="IPR002850">
    <property type="entry name" value="PIN_toxin-like"/>
</dbReference>
<dbReference type="AlphaFoldDB" id="A0A7C9F498"/>
<evidence type="ECO:0000313" key="2">
    <source>
        <dbReference type="EMBL" id="MPR34825.1"/>
    </source>
</evidence>
<dbReference type="PANTHER" id="PTHR34610">
    <property type="entry name" value="SSL7007 PROTEIN"/>
    <property type="match status" value="1"/>
</dbReference>